<evidence type="ECO:0000259" key="5">
    <source>
        <dbReference type="Pfam" id="PF02748"/>
    </source>
</evidence>
<dbReference type="GO" id="GO:0006221">
    <property type="term" value="P:pyrimidine nucleotide biosynthetic process"/>
    <property type="evidence" value="ECO:0007669"/>
    <property type="project" value="UniProtKB-KW"/>
</dbReference>
<name>A0A1M5VR27_9CLOT</name>
<dbReference type="PANTHER" id="PTHR35805:SF1">
    <property type="entry name" value="ASPARTATE CARBAMOYLTRANSFERASE REGULATORY CHAIN"/>
    <property type="match status" value="1"/>
</dbReference>
<dbReference type="PANTHER" id="PTHR35805">
    <property type="entry name" value="ASPARTATE CARBAMOYLTRANSFERASE REGULATORY CHAIN"/>
    <property type="match status" value="1"/>
</dbReference>
<feature type="domain" description="Aspartate carbamoyltransferase regulatory subunit C-terminal" evidence="5">
    <location>
        <begin position="95"/>
        <end position="137"/>
    </location>
</feature>
<organism evidence="6 7">
    <name type="scientific">Clostridium intestinale DSM 6191</name>
    <dbReference type="NCBI Taxonomy" id="1121320"/>
    <lineage>
        <taxon>Bacteria</taxon>
        <taxon>Bacillati</taxon>
        <taxon>Bacillota</taxon>
        <taxon>Clostridia</taxon>
        <taxon>Eubacteriales</taxon>
        <taxon>Clostridiaceae</taxon>
        <taxon>Clostridium</taxon>
    </lineage>
</organism>
<protein>
    <submittedName>
        <fullName evidence="6">Aspartate carbamoyltransferase regulatory subunit</fullName>
    </submittedName>
</protein>
<dbReference type="InterPro" id="IPR036792">
    <property type="entry name" value="Asp_carbatrfase_reg_C_sf"/>
</dbReference>
<evidence type="ECO:0000256" key="2">
    <source>
        <dbReference type="ARBA" id="ARBA00022833"/>
    </source>
</evidence>
<dbReference type="InterPro" id="IPR036793">
    <property type="entry name" value="Asp_carbatrfase_reg_N_sf"/>
</dbReference>
<dbReference type="Gene3D" id="2.30.30.20">
    <property type="entry name" value="Aspartate carbamoyltransferase regulatory subunit, C-terminal domain"/>
    <property type="match status" value="1"/>
</dbReference>
<dbReference type="InterPro" id="IPR002801">
    <property type="entry name" value="Asp_carbamoylTrfase_reg"/>
</dbReference>
<dbReference type="SUPFAM" id="SSF54893">
    <property type="entry name" value="Aspartate carbamoyltransferase, Regulatory-chain, N-terminal domain"/>
    <property type="match status" value="1"/>
</dbReference>
<sequence>MLKITTIKKGIVMDHIKAGTGIKIFNHLELDKVEYPVALIMNVESSKLGRKDIIKIEDNVSLDYTFLRLLSPTITINIVDDERIVDKIKPTLPEKVVNIISCRNPRCITTIEKDIPQVFNLTSKEKGVYRCDYCYETSEFCNL</sequence>
<dbReference type="GO" id="GO:0009347">
    <property type="term" value="C:aspartate carbamoyltransferase complex"/>
    <property type="evidence" value="ECO:0007669"/>
    <property type="project" value="InterPro"/>
</dbReference>
<dbReference type="NCBIfam" id="NF002063">
    <property type="entry name" value="PRK00893.1-3"/>
    <property type="match status" value="1"/>
</dbReference>
<dbReference type="GO" id="GO:0006207">
    <property type="term" value="P:'de novo' pyrimidine nucleobase biosynthetic process"/>
    <property type="evidence" value="ECO:0007669"/>
    <property type="project" value="InterPro"/>
</dbReference>
<dbReference type="InterPro" id="IPR020545">
    <property type="entry name" value="Asp_carbamoyltransf_reg_N"/>
</dbReference>
<dbReference type="SUPFAM" id="SSF57825">
    <property type="entry name" value="Aspartate carbamoyltransferase, Regulatory-chain, C-terminal domain"/>
    <property type="match status" value="1"/>
</dbReference>
<keyword evidence="2" id="KW-0862">Zinc</keyword>
<dbReference type="InterPro" id="IPR020542">
    <property type="entry name" value="Asp_carbamoyltrfase_reg_C"/>
</dbReference>
<evidence type="ECO:0000256" key="3">
    <source>
        <dbReference type="ARBA" id="ARBA00022975"/>
    </source>
</evidence>
<dbReference type="GO" id="GO:0046872">
    <property type="term" value="F:metal ion binding"/>
    <property type="evidence" value="ECO:0007669"/>
    <property type="project" value="UniProtKB-KW"/>
</dbReference>
<dbReference type="Gene3D" id="3.30.70.140">
    <property type="entry name" value="Aspartate carbamoyltransferase regulatory subunit, N-terminal domain"/>
    <property type="match status" value="1"/>
</dbReference>
<dbReference type="GO" id="GO:0016740">
    <property type="term" value="F:transferase activity"/>
    <property type="evidence" value="ECO:0007669"/>
    <property type="project" value="UniProtKB-KW"/>
</dbReference>
<feature type="domain" description="Aspartate carbamoyltransferase regulatory subunit N-terminal" evidence="4">
    <location>
        <begin position="2"/>
        <end position="89"/>
    </location>
</feature>
<proteinExistence type="predicted"/>
<dbReference type="RefSeq" id="WP_073016885.1">
    <property type="nucleotide sequence ID" value="NZ_FQXU01000004.1"/>
</dbReference>
<dbReference type="Pfam" id="PF01948">
    <property type="entry name" value="PyrI"/>
    <property type="match status" value="1"/>
</dbReference>
<dbReference type="EMBL" id="FQXU01000004">
    <property type="protein sequence ID" value="SHH77716.1"/>
    <property type="molecule type" value="Genomic_DNA"/>
</dbReference>
<keyword evidence="1" id="KW-0479">Metal-binding</keyword>
<dbReference type="Pfam" id="PF02748">
    <property type="entry name" value="PyrI_C"/>
    <property type="match status" value="1"/>
</dbReference>
<accession>A0A1M5VR27</accession>
<gene>
    <name evidence="6" type="ORF">SAMN02745941_00751</name>
</gene>
<keyword evidence="6" id="KW-0808">Transferase</keyword>
<evidence type="ECO:0000313" key="7">
    <source>
        <dbReference type="Proteomes" id="UP000184241"/>
    </source>
</evidence>
<evidence type="ECO:0000256" key="1">
    <source>
        <dbReference type="ARBA" id="ARBA00022723"/>
    </source>
</evidence>
<reference evidence="6 7" key="1">
    <citation type="submission" date="2016-11" db="EMBL/GenBank/DDBJ databases">
        <authorList>
            <person name="Jaros S."/>
            <person name="Januszkiewicz K."/>
            <person name="Wedrychowicz H."/>
        </authorList>
    </citation>
    <scope>NUCLEOTIDE SEQUENCE [LARGE SCALE GENOMIC DNA]</scope>
    <source>
        <strain evidence="6 7">DSM 6191</strain>
    </source>
</reference>
<evidence type="ECO:0000259" key="4">
    <source>
        <dbReference type="Pfam" id="PF01948"/>
    </source>
</evidence>
<dbReference type="Proteomes" id="UP000184241">
    <property type="component" value="Unassembled WGS sequence"/>
</dbReference>
<dbReference type="AlphaFoldDB" id="A0A1M5VR27"/>
<keyword evidence="3" id="KW-0665">Pyrimidine biosynthesis</keyword>
<evidence type="ECO:0000313" key="6">
    <source>
        <dbReference type="EMBL" id="SHH77716.1"/>
    </source>
</evidence>